<dbReference type="AlphaFoldDB" id="A0A2P8Q4Y5"/>
<evidence type="ECO:0000313" key="1">
    <source>
        <dbReference type="EMBL" id="PSM41307.1"/>
    </source>
</evidence>
<dbReference type="Proteomes" id="UP000240429">
    <property type="component" value="Unassembled WGS sequence"/>
</dbReference>
<organism evidence="1 2">
    <name type="scientific">Streptomyces dioscori</name>
    <dbReference type="NCBI Taxonomy" id="2109333"/>
    <lineage>
        <taxon>Bacteria</taxon>
        <taxon>Bacillati</taxon>
        <taxon>Actinomycetota</taxon>
        <taxon>Actinomycetes</taxon>
        <taxon>Kitasatosporales</taxon>
        <taxon>Streptomycetaceae</taxon>
        <taxon>Streptomyces</taxon>
        <taxon>Streptomyces aurantiacus group</taxon>
    </lineage>
</organism>
<comment type="caution">
    <text evidence="1">The sequence shown here is derived from an EMBL/GenBank/DDBJ whole genome shotgun (WGS) entry which is preliminary data.</text>
</comment>
<sequence length="67" mass="6841">MLSGCRAQSRVLDVLGSVLGAARVRAGRRDAAEIHQKPPRGAAVALVSAAAGRDFASTGPQARLQSS</sequence>
<proteinExistence type="predicted"/>
<evidence type="ECO:0000313" key="2">
    <source>
        <dbReference type="Proteomes" id="UP000240429"/>
    </source>
</evidence>
<protein>
    <submittedName>
        <fullName evidence="1">Uncharacterized protein</fullName>
    </submittedName>
</protein>
<reference evidence="1 2" key="1">
    <citation type="submission" date="2018-03" db="EMBL/GenBank/DDBJ databases">
        <title>Streptomyces dioscori sp. nov., a novel endophytic actinobacterium isolated from bulbil of Dioscorea bulbifera L.</title>
        <authorList>
            <person name="Zhikuan W."/>
        </authorList>
    </citation>
    <scope>NUCLEOTIDE SEQUENCE [LARGE SCALE GENOMIC DNA]</scope>
    <source>
        <strain evidence="1 2">A217</strain>
    </source>
</reference>
<keyword evidence="2" id="KW-1185">Reference proteome</keyword>
<gene>
    <name evidence="1" type="ORF">C6Y14_21215</name>
</gene>
<dbReference type="EMBL" id="PYBJ01000014">
    <property type="protein sequence ID" value="PSM41307.1"/>
    <property type="molecule type" value="Genomic_DNA"/>
</dbReference>
<name>A0A2P8Q4Y5_9ACTN</name>
<accession>A0A2P8Q4Y5</accession>